<reference evidence="2" key="1">
    <citation type="journal article" date="2015" name="Nature">
        <title>Complex archaea that bridge the gap between prokaryotes and eukaryotes.</title>
        <authorList>
            <person name="Spang A."/>
            <person name="Saw J.H."/>
            <person name="Jorgensen S.L."/>
            <person name="Zaremba-Niedzwiedzka K."/>
            <person name="Martijn J."/>
            <person name="Lind A.E."/>
            <person name="van Eijk R."/>
            <person name="Schleper C."/>
            <person name="Guy L."/>
            <person name="Ettema T.J."/>
        </authorList>
    </citation>
    <scope>NUCLEOTIDE SEQUENCE</scope>
</reference>
<proteinExistence type="predicted"/>
<accession>A0A0F9IEF7</accession>
<organism evidence="2">
    <name type="scientific">marine sediment metagenome</name>
    <dbReference type="NCBI Taxonomy" id="412755"/>
    <lineage>
        <taxon>unclassified sequences</taxon>
        <taxon>metagenomes</taxon>
        <taxon>ecological metagenomes</taxon>
    </lineage>
</organism>
<feature type="transmembrane region" description="Helical" evidence="1">
    <location>
        <begin position="64"/>
        <end position="82"/>
    </location>
</feature>
<feature type="transmembrane region" description="Helical" evidence="1">
    <location>
        <begin position="6"/>
        <end position="25"/>
    </location>
</feature>
<keyword evidence="1" id="KW-0472">Membrane</keyword>
<name>A0A0F9IEF7_9ZZZZ</name>
<protein>
    <submittedName>
        <fullName evidence="2">Uncharacterized protein</fullName>
    </submittedName>
</protein>
<keyword evidence="1" id="KW-1133">Transmembrane helix</keyword>
<sequence>MIDLIRANADAILAAASIVYAVFFLPQLRHQAMARACTVPLMTAVPYLLATCTMGVVFATLSMWLTAGIDVLMVALWLVVIWQRTTYGDGTIQ</sequence>
<dbReference type="EMBL" id="LAZR01012623">
    <property type="protein sequence ID" value="KKM25877.1"/>
    <property type="molecule type" value="Genomic_DNA"/>
</dbReference>
<evidence type="ECO:0000313" key="2">
    <source>
        <dbReference type="EMBL" id="KKM25877.1"/>
    </source>
</evidence>
<gene>
    <name evidence="2" type="ORF">LCGC14_1590600</name>
</gene>
<evidence type="ECO:0000256" key="1">
    <source>
        <dbReference type="SAM" id="Phobius"/>
    </source>
</evidence>
<dbReference type="AlphaFoldDB" id="A0A0F9IEF7"/>
<comment type="caution">
    <text evidence="2">The sequence shown here is derived from an EMBL/GenBank/DDBJ whole genome shotgun (WGS) entry which is preliminary data.</text>
</comment>
<keyword evidence="1" id="KW-0812">Transmembrane</keyword>
<feature type="transmembrane region" description="Helical" evidence="1">
    <location>
        <begin position="37"/>
        <end position="58"/>
    </location>
</feature>